<sequence length="286" mass="31116">GSAVLSSASGTTDASGQVSITLTNTTAEVVTITATHSSGTRTVDATFVAAVVKVYYKEEDAEQGWGDDRSSYYFRTAYAEMSDGTIVTDERKVAKRSGHKITLIQQTFMGLPLDNSDFTLEKAGVSQQTQLIPGKYTSTSLDSVNPDKQHTLSGRPGHRGWIHSTIVEVVEGYYRYEARTGQYTGAWDGLSYRKCDVEVRAEVTHNVHNLESAGALVSRILEYKMTPVPGGGRCPDNKPTIHLTPMWDLVDGMNPTSVADEVHLDMGFGRVPDGKKTFAGLIIAEE</sequence>
<reference evidence="4 5" key="1">
    <citation type="submission" date="2018-03" db="EMBL/GenBank/DDBJ databases">
        <title>Genetic Diversity and Phenotypic Plasticity of AHL Mediated Quorum Sensing in Environmental Strains of Vibrio mediterranei.</title>
        <authorList>
            <person name="Lantoine F."/>
            <person name="Vouve F."/>
        </authorList>
    </citation>
    <scope>NUCLEOTIDE SEQUENCE [LARGE SCALE GENOMIC DNA]</scope>
    <source>
        <strain evidence="4 5">17LN0615E</strain>
    </source>
</reference>
<feature type="non-terminal residue" evidence="4">
    <location>
        <position position="1"/>
    </location>
</feature>
<gene>
    <name evidence="4" type="ORF">COR51_27600</name>
</gene>
<organism evidence="4 5">
    <name type="scientific">Vibrio mediterranei</name>
    <dbReference type="NCBI Taxonomy" id="689"/>
    <lineage>
        <taxon>Bacteria</taxon>
        <taxon>Pseudomonadati</taxon>
        <taxon>Pseudomonadota</taxon>
        <taxon>Gammaproteobacteria</taxon>
        <taxon>Vibrionales</taxon>
        <taxon>Vibrionaceae</taxon>
        <taxon>Vibrio</taxon>
    </lineage>
</organism>
<feature type="domain" description="Big-1" evidence="3">
    <location>
        <begin position="1"/>
        <end position="48"/>
    </location>
</feature>
<dbReference type="InterPro" id="IPR013783">
    <property type="entry name" value="Ig-like_fold"/>
</dbReference>
<proteinExistence type="inferred from homology"/>
<dbReference type="PROSITE" id="PS51127">
    <property type="entry name" value="BIG1"/>
    <property type="match status" value="1"/>
</dbReference>
<evidence type="ECO:0000313" key="4">
    <source>
        <dbReference type="EMBL" id="PRQ64425.1"/>
    </source>
</evidence>
<comment type="caution">
    <text evidence="4">The sequence shown here is derived from an EMBL/GenBank/DDBJ whole genome shotgun (WGS) entry which is preliminary data.</text>
</comment>
<dbReference type="Gene3D" id="2.60.40.10">
    <property type="entry name" value="Immunoglobulins"/>
    <property type="match status" value="1"/>
</dbReference>
<evidence type="ECO:0000259" key="3">
    <source>
        <dbReference type="PROSITE" id="PS51127"/>
    </source>
</evidence>
<evidence type="ECO:0000256" key="2">
    <source>
        <dbReference type="SAM" id="MobiDB-lite"/>
    </source>
</evidence>
<dbReference type="InterPro" id="IPR003344">
    <property type="entry name" value="Big_1_dom"/>
</dbReference>
<evidence type="ECO:0000313" key="5">
    <source>
        <dbReference type="Proteomes" id="UP000238163"/>
    </source>
</evidence>
<protein>
    <recommendedName>
        <fullName evidence="3">Big-1 domain-containing protein</fullName>
    </recommendedName>
</protein>
<dbReference type="EMBL" id="NWTN01000067">
    <property type="protein sequence ID" value="PRQ64425.1"/>
    <property type="molecule type" value="Genomic_DNA"/>
</dbReference>
<comment type="similarity">
    <text evidence="1">Belongs to the intimin/invasin family.</text>
</comment>
<dbReference type="Proteomes" id="UP000238163">
    <property type="component" value="Unassembled WGS sequence"/>
</dbReference>
<dbReference type="SUPFAM" id="SSF49373">
    <property type="entry name" value="Invasin/intimin cell-adhesion fragments"/>
    <property type="match status" value="1"/>
</dbReference>
<evidence type="ECO:0000256" key="1">
    <source>
        <dbReference type="ARBA" id="ARBA00010116"/>
    </source>
</evidence>
<accession>A0ABX5D4L9</accession>
<dbReference type="InterPro" id="IPR008964">
    <property type="entry name" value="Invasin/intimin_cell_adhesion"/>
</dbReference>
<name>A0ABX5D4L9_9VIBR</name>
<dbReference type="RefSeq" id="WP_216364627.1">
    <property type="nucleotide sequence ID" value="NZ_NWTN01000067.1"/>
</dbReference>
<keyword evidence="5" id="KW-1185">Reference proteome</keyword>
<feature type="region of interest" description="Disordered" evidence="2">
    <location>
        <begin position="136"/>
        <end position="156"/>
    </location>
</feature>